<evidence type="ECO:0000313" key="2">
    <source>
        <dbReference type="Proteomes" id="UP001432027"/>
    </source>
</evidence>
<name>A0AAV5T7D5_9BILA</name>
<sequence length="83" mass="9016">MLTTPSNNSELCYENPQLLATGTRVGDSYVTVAVSNGSSVAIRSTYQHIETQNACGYLPYECSAQAEGRNFGFGPDYGHHYGF</sequence>
<reference evidence="1" key="1">
    <citation type="submission" date="2023-10" db="EMBL/GenBank/DDBJ databases">
        <title>Genome assembly of Pristionchus species.</title>
        <authorList>
            <person name="Yoshida K."/>
            <person name="Sommer R.J."/>
        </authorList>
    </citation>
    <scope>NUCLEOTIDE SEQUENCE</scope>
    <source>
        <strain evidence="1">RS0144</strain>
    </source>
</reference>
<comment type="caution">
    <text evidence="1">The sequence shown here is derived from an EMBL/GenBank/DDBJ whole genome shotgun (WGS) entry which is preliminary data.</text>
</comment>
<dbReference type="EMBL" id="BTSX01000003">
    <property type="protein sequence ID" value="GMS88200.1"/>
    <property type="molecule type" value="Genomic_DNA"/>
</dbReference>
<proteinExistence type="predicted"/>
<organism evidence="1 2">
    <name type="scientific">Pristionchus entomophagus</name>
    <dbReference type="NCBI Taxonomy" id="358040"/>
    <lineage>
        <taxon>Eukaryota</taxon>
        <taxon>Metazoa</taxon>
        <taxon>Ecdysozoa</taxon>
        <taxon>Nematoda</taxon>
        <taxon>Chromadorea</taxon>
        <taxon>Rhabditida</taxon>
        <taxon>Rhabditina</taxon>
        <taxon>Diplogasteromorpha</taxon>
        <taxon>Diplogasteroidea</taxon>
        <taxon>Neodiplogasteridae</taxon>
        <taxon>Pristionchus</taxon>
    </lineage>
</organism>
<accession>A0AAV5T7D5</accession>
<dbReference type="AlphaFoldDB" id="A0AAV5T7D5"/>
<dbReference type="Proteomes" id="UP001432027">
    <property type="component" value="Unassembled WGS sequence"/>
</dbReference>
<gene>
    <name evidence="1" type="ORF">PENTCL1PPCAC_10375</name>
</gene>
<evidence type="ECO:0000313" key="1">
    <source>
        <dbReference type="EMBL" id="GMS88200.1"/>
    </source>
</evidence>
<protein>
    <submittedName>
        <fullName evidence="1">Uncharacterized protein</fullName>
    </submittedName>
</protein>
<keyword evidence="2" id="KW-1185">Reference proteome</keyword>